<feature type="domain" description="Probable zinc-binding" evidence="2">
    <location>
        <begin position="5"/>
        <end position="44"/>
    </location>
</feature>
<dbReference type="AlphaFoldDB" id="A0A8J7PJM9"/>
<dbReference type="NCBIfam" id="TIGR04272">
    <property type="entry name" value="cxxc_cxxc_Mbark"/>
    <property type="match status" value="1"/>
</dbReference>
<organism evidence="4 5">
    <name type="scientific">Candidatus Obscuribacter phosphatis</name>
    <dbReference type="NCBI Taxonomy" id="1906157"/>
    <lineage>
        <taxon>Bacteria</taxon>
        <taxon>Bacillati</taxon>
        <taxon>Candidatus Melainabacteria</taxon>
        <taxon>Candidatus Obscuribacterales</taxon>
        <taxon>Candidatus Obscuribacteraceae</taxon>
        <taxon>Candidatus Obscuribacter</taxon>
    </lineage>
</organism>
<evidence type="ECO:0000259" key="2">
    <source>
        <dbReference type="Pfam" id="PF13451"/>
    </source>
</evidence>
<feature type="compositionally biased region" description="Basic and acidic residues" evidence="1">
    <location>
        <begin position="102"/>
        <end position="115"/>
    </location>
</feature>
<feature type="region of interest" description="Disordered" evidence="1">
    <location>
        <begin position="91"/>
        <end position="115"/>
    </location>
</feature>
<dbReference type="Proteomes" id="UP000664277">
    <property type="component" value="Unassembled WGS sequence"/>
</dbReference>
<feature type="domain" description="CxxC-x17-CxxC" evidence="3">
    <location>
        <begin position="59"/>
        <end position="92"/>
    </location>
</feature>
<evidence type="ECO:0000313" key="4">
    <source>
        <dbReference type="EMBL" id="MBN8661638.1"/>
    </source>
</evidence>
<protein>
    <submittedName>
        <fullName evidence="4">Zinc-ribbon domain containing protein</fullName>
    </submittedName>
</protein>
<evidence type="ECO:0000313" key="5">
    <source>
        <dbReference type="Proteomes" id="UP000664277"/>
    </source>
</evidence>
<dbReference type="EMBL" id="JAFLCK010000022">
    <property type="protein sequence ID" value="MBN8661638.1"/>
    <property type="molecule type" value="Genomic_DNA"/>
</dbReference>
<dbReference type="Pfam" id="PF23477">
    <property type="entry name" value="zf_Tbcl_2"/>
    <property type="match status" value="1"/>
</dbReference>
<sequence length="115" mass="12840">MVFHDKDINCRDCNKTFVFSAGEQEFFHTKGLVNEPKRCPNCRILMRVQRNGEDPGRTAEVACAECGSPTRVPFQPKGYKPVYCTYCFRTRKGGGEGLPEDEVAKADDSVRTASA</sequence>
<comment type="caution">
    <text evidence="4">The sequence shown here is derived from an EMBL/GenBank/DDBJ whole genome shotgun (WGS) entry which is preliminary data.</text>
</comment>
<dbReference type="InterPro" id="IPR025306">
    <property type="entry name" value="Zn-bnd_dom_prob"/>
</dbReference>
<evidence type="ECO:0000259" key="3">
    <source>
        <dbReference type="Pfam" id="PF23477"/>
    </source>
</evidence>
<proteinExistence type="predicted"/>
<dbReference type="Pfam" id="PF13451">
    <property type="entry name" value="zf_Tbcl"/>
    <property type="match status" value="1"/>
</dbReference>
<reference evidence="4" key="1">
    <citation type="submission" date="2021-02" db="EMBL/GenBank/DDBJ databases">
        <title>Genome-Resolved Metagenomics of a Microbial Community Performing Photosynthetic Biological Nutrient Removal.</title>
        <authorList>
            <person name="Mcdaniel E.A."/>
        </authorList>
    </citation>
    <scope>NUCLEOTIDE SEQUENCE</scope>
    <source>
        <strain evidence="4">UWPOB_OBS1</strain>
    </source>
</reference>
<dbReference type="InterPro" id="IPR026363">
    <property type="entry name" value="CxxC-x17-CxxC_dom"/>
</dbReference>
<evidence type="ECO:0000256" key="1">
    <source>
        <dbReference type="SAM" id="MobiDB-lite"/>
    </source>
</evidence>
<gene>
    <name evidence="4" type="ORF">J0M35_14830</name>
</gene>
<name>A0A8J7PJM9_9BACT</name>
<accession>A0A8J7PJM9</accession>